<gene>
    <name evidence="1" type="ORF">AOCH_003297</name>
</gene>
<sequence length="380" mass="43599">MVHRQSQDLEIVDRLMEPQTAVHFLEFCFSGILPNGKETALEKLNPDDMQYLHASPEGDEDGRPISERVMSRVGSVEDSDRLCLVVGKNIQSMKNRTCEGIIPLSEQRWKEKGLDQEDHFDIACQSRSAVVAAWEYLNQPRVAKNMRDTFHLLWGHWEELEVMINRQRMIDQEPPVSVTRLWLQFIVAHFQVVAERAHRWVIVHVNALRAPLLQRLAAHRPMNLDVVDSLQWKLTDRLHMLVEIASVADYAIMIPMHGYNGYTPPPIPPHILPALRSASWEERRQAYSPRMKLVTRATRQRTCTILPFRGESDGRTYHRAGMPMRTGTCSPCCSRRQARAGWRSVLDERWSRNLALAMGGHKLVGGSSRARIVCNIGETF</sequence>
<comment type="caution">
    <text evidence="1">The sequence shown here is derived from an EMBL/GenBank/DDBJ whole genome shotgun (WGS) entry which is preliminary data.</text>
</comment>
<proteinExistence type="predicted"/>
<dbReference type="AlphaFoldDB" id="A0A0F8VQ41"/>
<name>A0A0F8VQ41_9EURO</name>
<dbReference type="OrthoDB" id="3437405at2759"/>
<accession>A0A0F8VQ41</accession>
<dbReference type="EMBL" id="JYKN01000211">
    <property type="protein sequence ID" value="KKK25316.1"/>
    <property type="molecule type" value="Genomic_DNA"/>
</dbReference>
<protein>
    <submittedName>
        <fullName evidence="1">Uncharacterized protein</fullName>
    </submittedName>
</protein>
<evidence type="ECO:0000313" key="2">
    <source>
        <dbReference type="Proteomes" id="UP000034947"/>
    </source>
</evidence>
<evidence type="ECO:0000313" key="1">
    <source>
        <dbReference type="EMBL" id="KKK25316.1"/>
    </source>
</evidence>
<organism evidence="1 2">
    <name type="scientific">Aspergillus ochraceoroseus</name>
    <dbReference type="NCBI Taxonomy" id="138278"/>
    <lineage>
        <taxon>Eukaryota</taxon>
        <taxon>Fungi</taxon>
        <taxon>Dikarya</taxon>
        <taxon>Ascomycota</taxon>
        <taxon>Pezizomycotina</taxon>
        <taxon>Eurotiomycetes</taxon>
        <taxon>Eurotiomycetidae</taxon>
        <taxon>Eurotiales</taxon>
        <taxon>Aspergillaceae</taxon>
        <taxon>Aspergillus</taxon>
        <taxon>Aspergillus subgen. Nidulantes</taxon>
    </lineage>
</organism>
<dbReference type="VEuPathDB" id="FungiDB:P175DRAFT_0528108"/>
<keyword evidence="2" id="KW-1185">Reference proteome</keyword>
<reference evidence="1 2" key="1">
    <citation type="submission" date="2015-02" db="EMBL/GenBank/DDBJ databases">
        <title>Draft Genome Sequences of Two Closely-Related Aflatoxigenic Aspergillus Species Obtained from the Cote d'Ivoire.</title>
        <authorList>
            <person name="Moore G.G."/>
            <person name="Beltz S.B."/>
            <person name="Mack B.M."/>
        </authorList>
    </citation>
    <scope>NUCLEOTIDE SEQUENCE [LARGE SCALE GENOMIC DNA]</scope>
    <source>
        <strain evidence="1 2">SRRC1432</strain>
    </source>
</reference>
<dbReference type="Proteomes" id="UP000034947">
    <property type="component" value="Unassembled WGS sequence"/>
</dbReference>